<sequence>MINSGTETKRTERRKQDLFRYASPIGTKNTQKTRNTTFSILVY</sequence>
<organism evidence="1 2">
    <name type="scientific">Alistipes putredinis DSM 17216</name>
    <dbReference type="NCBI Taxonomy" id="445970"/>
    <lineage>
        <taxon>Bacteria</taxon>
        <taxon>Pseudomonadati</taxon>
        <taxon>Bacteroidota</taxon>
        <taxon>Bacteroidia</taxon>
        <taxon>Bacteroidales</taxon>
        <taxon>Rikenellaceae</taxon>
        <taxon>Alistipes</taxon>
    </lineage>
</organism>
<protein>
    <submittedName>
        <fullName evidence="1">Uncharacterized protein</fullName>
    </submittedName>
</protein>
<gene>
    <name evidence="1" type="ORF">ALIPUT_02459</name>
</gene>
<dbReference type="HOGENOM" id="CLU_3228689_0_0_10"/>
<dbReference type="EMBL" id="ABFK02000020">
    <property type="protein sequence ID" value="EDS02921.1"/>
    <property type="molecule type" value="Genomic_DNA"/>
</dbReference>
<reference evidence="1" key="2">
    <citation type="submission" date="2013-09" db="EMBL/GenBank/DDBJ databases">
        <title>Draft genome sequence of Alistipes putredinis (DSM 17216).</title>
        <authorList>
            <person name="Sudarsanam P."/>
            <person name="Ley R."/>
            <person name="Guruge J."/>
            <person name="Turnbaugh P.J."/>
            <person name="Mahowald M."/>
            <person name="Liep D."/>
            <person name="Gordon J."/>
        </authorList>
    </citation>
    <scope>NUCLEOTIDE SEQUENCE</scope>
    <source>
        <strain evidence="1">DSM 17216</strain>
    </source>
</reference>
<keyword evidence="2" id="KW-1185">Reference proteome</keyword>
<dbReference type="eggNOG" id="ENOG503008T">
    <property type="taxonomic scope" value="Bacteria"/>
</dbReference>
<dbReference type="AlphaFoldDB" id="B0MZ85"/>
<dbReference type="Proteomes" id="UP000005819">
    <property type="component" value="Unassembled WGS sequence"/>
</dbReference>
<comment type="caution">
    <text evidence="1">The sequence shown here is derived from an EMBL/GenBank/DDBJ whole genome shotgun (WGS) entry which is preliminary data.</text>
</comment>
<evidence type="ECO:0000313" key="2">
    <source>
        <dbReference type="Proteomes" id="UP000005819"/>
    </source>
</evidence>
<name>B0MZ85_9BACT</name>
<evidence type="ECO:0000313" key="1">
    <source>
        <dbReference type="EMBL" id="EDS02921.1"/>
    </source>
</evidence>
<accession>B0MZ85</accession>
<reference evidence="1" key="1">
    <citation type="submission" date="2007-10" db="EMBL/GenBank/DDBJ databases">
        <authorList>
            <person name="Fulton L."/>
            <person name="Clifton S."/>
            <person name="Fulton B."/>
            <person name="Xu J."/>
            <person name="Minx P."/>
            <person name="Pepin K.H."/>
            <person name="Johnson M."/>
            <person name="Thiruvilangam P."/>
            <person name="Bhonagiri V."/>
            <person name="Nash W.E."/>
            <person name="Mardis E.R."/>
            <person name="Wilson R.K."/>
        </authorList>
    </citation>
    <scope>NUCLEOTIDE SEQUENCE [LARGE SCALE GENOMIC DNA]</scope>
    <source>
        <strain evidence="1">DSM 17216</strain>
    </source>
</reference>
<proteinExistence type="predicted"/>